<organism evidence="2">
    <name type="scientific">marine metagenome</name>
    <dbReference type="NCBI Taxonomy" id="408172"/>
    <lineage>
        <taxon>unclassified sequences</taxon>
        <taxon>metagenomes</taxon>
        <taxon>ecological metagenomes</taxon>
    </lineage>
</organism>
<name>A0A381S6X4_9ZZZZ</name>
<proteinExistence type="predicted"/>
<feature type="domain" description="Endonuclease/exonuclease/phosphatase" evidence="1">
    <location>
        <begin position="9"/>
        <end position="303"/>
    </location>
</feature>
<dbReference type="InterPro" id="IPR005135">
    <property type="entry name" value="Endo/exonuclease/phosphatase"/>
</dbReference>
<sequence>MTNTTLRVLSYNIYWGGHRQPLERTIEVIRESGADLVGIQENVNREYEDQTPEIAKALGFSYVRHAVLDALEEFGAKGNKLRARWTQQAGQSTLSRHPITAQSPGGSGIQVELPSGEKVWMFNTHLWHYPYVPYQLLNVDFFEGEAIDPNAQDSEAQAILSARIAHETEINKVLWDIKSILPSGEPVFLTGDFNEPSHLDWTEEAAQAGLYPLKVDYPTSRQVLKAGLKDAFREFYPDPVAVPGFTWPAGIYPDAPDSSIPDPEDRIDFVYFSGANVRVKKVQRLGNVSDNSEISFAEYPSDHRALLAEFELLEN</sequence>
<dbReference type="InterPro" id="IPR036691">
    <property type="entry name" value="Endo/exonu/phosph_ase_sf"/>
</dbReference>
<dbReference type="Pfam" id="PF03372">
    <property type="entry name" value="Exo_endo_phos"/>
    <property type="match status" value="1"/>
</dbReference>
<dbReference type="GO" id="GO:0003824">
    <property type="term" value="F:catalytic activity"/>
    <property type="evidence" value="ECO:0007669"/>
    <property type="project" value="InterPro"/>
</dbReference>
<dbReference type="Gene3D" id="3.60.10.10">
    <property type="entry name" value="Endonuclease/exonuclease/phosphatase"/>
    <property type="match status" value="1"/>
</dbReference>
<accession>A0A381S6X4</accession>
<evidence type="ECO:0000313" key="2">
    <source>
        <dbReference type="EMBL" id="SUZ99852.1"/>
    </source>
</evidence>
<evidence type="ECO:0000259" key="1">
    <source>
        <dbReference type="Pfam" id="PF03372"/>
    </source>
</evidence>
<dbReference type="SUPFAM" id="SSF56219">
    <property type="entry name" value="DNase I-like"/>
    <property type="match status" value="1"/>
</dbReference>
<gene>
    <name evidence="2" type="ORF">METZ01_LOCUS52706</name>
</gene>
<dbReference type="PANTHER" id="PTHR41349">
    <property type="match status" value="1"/>
</dbReference>
<dbReference type="PANTHER" id="PTHR41349:SF1">
    <property type="entry name" value="PROTEIN CBG08683"/>
    <property type="match status" value="1"/>
</dbReference>
<dbReference type="AlphaFoldDB" id="A0A381S6X4"/>
<dbReference type="EMBL" id="UINC01002744">
    <property type="protein sequence ID" value="SUZ99852.1"/>
    <property type="molecule type" value="Genomic_DNA"/>
</dbReference>
<protein>
    <recommendedName>
        <fullName evidence="1">Endonuclease/exonuclease/phosphatase domain-containing protein</fullName>
    </recommendedName>
</protein>
<reference evidence="2" key="1">
    <citation type="submission" date="2018-05" db="EMBL/GenBank/DDBJ databases">
        <authorList>
            <person name="Lanie J.A."/>
            <person name="Ng W.-L."/>
            <person name="Kazmierczak K.M."/>
            <person name="Andrzejewski T.M."/>
            <person name="Davidsen T.M."/>
            <person name="Wayne K.J."/>
            <person name="Tettelin H."/>
            <person name="Glass J.I."/>
            <person name="Rusch D."/>
            <person name="Podicherti R."/>
            <person name="Tsui H.-C.T."/>
            <person name="Winkler M.E."/>
        </authorList>
    </citation>
    <scope>NUCLEOTIDE SEQUENCE</scope>
</reference>